<evidence type="ECO:0000256" key="2">
    <source>
        <dbReference type="RuleBase" id="RU003616"/>
    </source>
</evidence>
<reference evidence="4 5" key="1">
    <citation type="submission" date="2020-07" db="EMBL/GenBank/DDBJ databases">
        <title>Genomic Encyclopedia of Type Strains, Phase IV (KMG-V): Genome sequencing to study the core and pangenomes of soil and plant-associated prokaryotes.</title>
        <authorList>
            <person name="Whitman W."/>
        </authorList>
    </citation>
    <scope>NUCLEOTIDE SEQUENCE [LARGE SCALE GENOMIC DNA]</scope>
    <source>
        <strain evidence="4 5">SAS40</strain>
    </source>
</reference>
<gene>
    <name evidence="4" type="ORF">FHW18_003401</name>
</gene>
<dbReference type="InterPro" id="IPR008978">
    <property type="entry name" value="HSP20-like_chaperone"/>
</dbReference>
<comment type="caution">
    <text evidence="4">The sequence shown here is derived from an EMBL/GenBank/DDBJ whole genome shotgun (WGS) entry which is preliminary data.</text>
</comment>
<dbReference type="AlphaFoldDB" id="A0A7Y9IWK1"/>
<dbReference type="SUPFAM" id="SSF49764">
    <property type="entry name" value="HSP20-like chaperones"/>
    <property type="match status" value="1"/>
</dbReference>
<comment type="similarity">
    <text evidence="1 2">Belongs to the small heat shock protein (HSP20) family.</text>
</comment>
<dbReference type="Gene3D" id="2.60.40.790">
    <property type="match status" value="1"/>
</dbReference>
<name>A0A7Y9IWK1_9BURK</name>
<proteinExistence type="inferred from homology"/>
<keyword evidence="5" id="KW-1185">Reference proteome</keyword>
<dbReference type="InterPro" id="IPR031107">
    <property type="entry name" value="Small_HSP"/>
</dbReference>
<dbReference type="RefSeq" id="WP_179587858.1">
    <property type="nucleotide sequence ID" value="NZ_JACBYR010000001.1"/>
</dbReference>
<sequence length="147" mass="15979">MATLTSARDFASDFEAIRSQMDDIFRSLGVSSDIRAYSRGFPSLNIGSTPDAVELVAFVPGVDAASLQVTIDKGLLTIAGERQSAIPRDVAGLNVYAQERRHGAFRRVVELPQDADPDAVDASYVDGCLRITVRKRESSKPRLIPVQ</sequence>
<dbReference type="PROSITE" id="PS01031">
    <property type="entry name" value="SHSP"/>
    <property type="match status" value="1"/>
</dbReference>
<evidence type="ECO:0000313" key="4">
    <source>
        <dbReference type="EMBL" id="NYE84130.1"/>
    </source>
</evidence>
<dbReference type="CDD" id="cd06464">
    <property type="entry name" value="ACD_sHsps-like"/>
    <property type="match status" value="1"/>
</dbReference>
<accession>A0A7Y9IWK1</accession>
<evidence type="ECO:0000313" key="5">
    <source>
        <dbReference type="Proteomes" id="UP000542125"/>
    </source>
</evidence>
<evidence type="ECO:0000259" key="3">
    <source>
        <dbReference type="PROSITE" id="PS01031"/>
    </source>
</evidence>
<dbReference type="PANTHER" id="PTHR11527">
    <property type="entry name" value="HEAT-SHOCK PROTEIN 20 FAMILY MEMBER"/>
    <property type="match status" value="1"/>
</dbReference>
<protein>
    <submittedName>
        <fullName evidence="4">HSP20 family protein</fullName>
    </submittedName>
</protein>
<dbReference type="Proteomes" id="UP000542125">
    <property type="component" value="Unassembled WGS sequence"/>
</dbReference>
<organism evidence="4 5">
    <name type="scientific">Pigmentiphaga litoralis</name>
    <dbReference type="NCBI Taxonomy" id="516702"/>
    <lineage>
        <taxon>Bacteria</taxon>
        <taxon>Pseudomonadati</taxon>
        <taxon>Pseudomonadota</taxon>
        <taxon>Betaproteobacteria</taxon>
        <taxon>Burkholderiales</taxon>
        <taxon>Alcaligenaceae</taxon>
        <taxon>Pigmentiphaga</taxon>
    </lineage>
</organism>
<feature type="domain" description="SHSP" evidence="3">
    <location>
        <begin position="35"/>
        <end position="147"/>
    </location>
</feature>
<evidence type="ECO:0000256" key="1">
    <source>
        <dbReference type="PROSITE-ProRule" id="PRU00285"/>
    </source>
</evidence>
<dbReference type="InterPro" id="IPR002068">
    <property type="entry name" value="A-crystallin/Hsp20_dom"/>
</dbReference>
<dbReference type="Pfam" id="PF00011">
    <property type="entry name" value="HSP20"/>
    <property type="match status" value="1"/>
</dbReference>
<dbReference type="EMBL" id="JACBYR010000001">
    <property type="protein sequence ID" value="NYE84130.1"/>
    <property type="molecule type" value="Genomic_DNA"/>
</dbReference>